<dbReference type="EMBL" id="SJTH01000118">
    <property type="protein sequence ID" value="TCJ00435.1"/>
    <property type="molecule type" value="Genomic_DNA"/>
</dbReference>
<dbReference type="AlphaFoldDB" id="A0A4R1ARL3"/>
<dbReference type="SMART" id="SM00530">
    <property type="entry name" value="HTH_XRE"/>
    <property type="match status" value="1"/>
</dbReference>
<dbReference type="InterPro" id="IPR001387">
    <property type="entry name" value="Cro/C1-type_HTH"/>
</dbReference>
<reference evidence="2 3" key="1">
    <citation type="submission" date="2019-03" db="EMBL/GenBank/DDBJ databases">
        <authorList>
            <person name="Jensen L."/>
            <person name="Storgaard J."/>
            <person name="Sulaj E."/>
            <person name="Schramm A."/>
            <person name="Marshall I.P.G."/>
        </authorList>
    </citation>
    <scope>NUCLEOTIDE SEQUENCE [LARGE SCALE GENOMIC DNA]</scope>
    <source>
        <strain evidence="2 3">2017H2G3</strain>
    </source>
</reference>
<name>A0A4R1ARL3_9BACI</name>
<feature type="domain" description="HTH cro/C1-type" evidence="1">
    <location>
        <begin position="17"/>
        <end position="71"/>
    </location>
</feature>
<sequence>MRGAFRLINSQYGKCLLRHLLFDKKISQFELSIRTGIDSSLISKYVNNKKEMTLLTAYKIAKVLNCKIEELYDWQK</sequence>
<dbReference type="PROSITE" id="PS50943">
    <property type="entry name" value="HTH_CROC1"/>
    <property type="match status" value="1"/>
</dbReference>
<dbReference type="GO" id="GO:0003677">
    <property type="term" value="F:DNA binding"/>
    <property type="evidence" value="ECO:0007669"/>
    <property type="project" value="InterPro"/>
</dbReference>
<evidence type="ECO:0000313" key="3">
    <source>
        <dbReference type="Proteomes" id="UP000293846"/>
    </source>
</evidence>
<keyword evidence="3" id="KW-1185">Reference proteome</keyword>
<dbReference type="CDD" id="cd00093">
    <property type="entry name" value="HTH_XRE"/>
    <property type="match status" value="1"/>
</dbReference>
<gene>
    <name evidence="2" type="ORF">E0Y62_26855</name>
</gene>
<dbReference type="InterPro" id="IPR010982">
    <property type="entry name" value="Lambda_DNA-bd_dom_sf"/>
</dbReference>
<dbReference type="Pfam" id="PF13443">
    <property type="entry name" value="HTH_26"/>
    <property type="match status" value="1"/>
</dbReference>
<organism evidence="2 3">
    <name type="scientific">Cytobacillus praedii</name>
    <dbReference type="NCBI Taxonomy" id="1742358"/>
    <lineage>
        <taxon>Bacteria</taxon>
        <taxon>Bacillati</taxon>
        <taxon>Bacillota</taxon>
        <taxon>Bacilli</taxon>
        <taxon>Bacillales</taxon>
        <taxon>Bacillaceae</taxon>
        <taxon>Cytobacillus</taxon>
    </lineage>
</organism>
<protein>
    <submittedName>
        <fullName evidence="2">XRE family transcriptional regulator</fullName>
    </submittedName>
</protein>
<proteinExistence type="predicted"/>
<dbReference type="OrthoDB" id="2472497at2"/>
<comment type="caution">
    <text evidence="2">The sequence shown here is derived from an EMBL/GenBank/DDBJ whole genome shotgun (WGS) entry which is preliminary data.</text>
</comment>
<dbReference type="RefSeq" id="WP_131239645.1">
    <property type="nucleotide sequence ID" value="NZ_SJTH01000118.1"/>
</dbReference>
<accession>A0A4R1ARL3</accession>
<evidence type="ECO:0000313" key="2">
    <source>
        <dbReference type="EMBL" id="TCJ00435.1"/>
    </source>
</evidence>
<dbReference type="SUPFAM" id="SSF47413">
    <property type="entry name" value="lambda repressor-like DNA-binding domains"/>
    <property type="match status" value="1"/>
</dbReference>
<evidence type="ECO:0000259" key="1">
    <source>
        <dbReference type="PROSITE" id="PS50943"/>
    </source>
</evidence>
<dbReference type="Gene3D" id="1.10.260.40">
    <property type="entry name" value="lambda repressor-like DNA-binding domains"/>
    <property type="match status" value="1"/>
</dbReference>
<dbReference type="Proteomes" id="UP000293846">
    <property type="component" value="Unassembled WGS sequence"/>
</dbReference>